<proteinExistence type="predicted"/>
<dbReference type="EMBL" id="NIVC01001484">
    <property type="protein sequence ID" value="PAA67411.1"/>
    <property type="molecule type" value="Genomic_DNA"/>
</dbReference>
<gene>
    <name evidence="1" type="ORF">BOX15_Mlig025991g1</name>
</gene>
<dbReference type="AlphaFoldDB" id="A0A267F0Y0"/>
<accession>A0A267F0Y0</accession>
<keyword evidence="2" id="KW-1185">Reference proteome</keyword>
<sequence length="920" mass="102555">MANRFDPQPVDIDGDFGQVARAAAQHLSQSLAQTESLDREQQLQLLKQVLLNNPLLLAVLEDPEWQRSIREAAVPVPGEAHLGVTSEIAQNVQPGNVLNLSYYKLPHKVVVETCSYSPDENKLAVTAIHYGRLGLLSPVTVLREDFQLPCNGSSVWLHTFPNSVLYSNKESLSRALSRLGERQHYPTSNNAHTLAVWCRVRDSRNLDSVRVPLLDDKREELHQLMPADHIDVSIGNQQVHAVIASIESLDEVNERKVLSVVALSESLQVNGNAFQTFGRTMLAINPNERVEKLQLELKRTNVEKNAEIFNNTHLCQECSDLMAINFLATGTAVEPKAHARFTIHVSELRSNELIFYQGRIHFVMKVDQPERDDQTYQIHTVCYAPLNLQTAPKTTEIRLLVNLREAGKVQLVRHAEPDLQCPVLLNWKSMDSPLITTQAVEDLSQLQPGDAVSIQVQECKAKYPLSPLMPGLHAIVKRNSTSDGFLEVICFNAGGSGLVEVKRLPVSDHKFSKINFNVSRDLLSDGEDPLRRAEVRLGTGQYCIAWNNSRDFARWCCVNHKSNASSHIGVVTKPADLATLSSMQQSAKVRLQHQIADQSVLREVSLIDVSSPNQFTNVLKLSLINVDWSVKMVQIVKLENTSQLQKVRRVPYNGKSVSEAQARILSETINILLDLSLANASDRQLGCGLSDQTFCTWLRGLKQAGLVELPALLSADAAADIGSGQDLEQVADLYELSQWDHVVIERPQAPQLHMLVLEFNVESGVLCGYTYAPRPQQDPGKRLDMYMYFPPDKAPYPMHKVIRRTPIDTDASSELSASLAAGSNFADNVAAWAQLCALELDSNLLPQLDDDLNKLLKLMLRFALRYASGQYPDDGSLQTCRVILASGGFARSLKNDLRCEAASRRLYFIVRLMARMVESE</sequence>
<protein>
    <submittedName>
        <fullName evidence="1">Uncharacterized protein</fullName>
    </submittedName>
</protein>
<reference evidence="1 2" key="1">
    <citation type="submission" date="2017-06" db="EMBL/GenBank/DDBJ databases">
        <title>A platform for efficient transgenesis in Macrostomum lignano, a flatworm model organism for stem cell research.</title>
        <authorList>
            <person name="Berezikov E."/>
        </authorList>
    </citation>
    <scope>NUCLEOTIDE SEQUENCE [LARGE SCALE GENOMIC DNA]</scope>
    <source>
        <strain evidence="1">DV1</strain>
        <tissue evidence="1">Whole organism</tissue>
    </source>
</reference>
<organism evidence="1 2">
    <name type="scientific">Macrostomum lignano</name>
    <dbReference type="NCBI Taxonomy" id="282301"/>
    <lineage>
        <taxon>Eukaryota</taxon>
        <taxon>Metazoa</taxon>
        <taxon>Spiralia</taxon>
        <taxon>Lophotrochozoa</taxon>
        <taxon>Platyhelminthes</taxon>
        <taxon>Rhabditophora</taxon>
        <taxon>Macrostomorpha</taxon>
        <taxon>Macrostomida</taxon>
        <taxon>Macrostomidae</taxon>
        <taxon>Macrostomum</taxon>
    </lineage>
</organism>
<comment type="caution">
    <text evidence="1">The sequence shown here is derived from an EMBL/GenBank/DDBJ whole genome shotgun (WGS) entry which is preliminary data.</text>
</comment>
<evidence type="ECO:0000313" key="2">
    <source>
        <dbReference type="Proteomes" id="UP000215902"/>
    </source>
</evidence>
<dbReference type="Proteomes" id="UP000215902">
    <property type="component" value="Unassembled WGS sequence"/>
</dbReference>
<dbReference type="OrthoDB" id="6057136at2759"/>
<evidence type="ECO:0000313" key="1">
    <source>
        <dbReference type="EMBL" id="PAA67411.1"/>
    </source>
</evidence>
<name>A0A267F0Y0_9PLAT</name>